<protein>
    <submittedName>
        <fullName evidence="3">Diguanylate cyclase (GGDEF) domain-containing protein</fullName>
    </submittedName>
</protein>
<organism evidence="3 4">
    <name type="scientific">Roseospirillum parvum</name>
    <dbReference type="NCBI Taxonomy" id="83401"/>
    <lineage>
        <taxon>Bacteria</taxon>
        <taxon>Pseudomonadati</taxon>
        <taxon>Pseudomonadota</taxon>
        <taxon>Alphaproteobacteria</taxon>
        <taxon>Rhodospirillales</taxon>
        <taxon>Rhodospirillaceae</taxon>
        <taxon>Roseospirillum</taxon>
    </lineage>
</organism>
<dbReference type="InterPro" id="IPR029787">
    <property type="entry name" value="Nucleotide_cyclase"/>
</dbReference>
<dbReference type="Gene3D" id="3.20.20.450">
    <property type="entry name" value="EAL domain"/>
    <property type="match status" value="1"/>
</dbReference>
<dbReference type="Gene3D" id="3.30.70.270">
    <property type="match status" value="1"/>
</dbReference>
<dbReference type="SMART" id="SM00267">
    <property type="entry name" value="GGDEF"/>
    <property type="match status" value="1"/>
</dbReference>
<dbReference type="InterPro" id="IPR000160">
    <property type="entry name" value="GGDEF_dom"/>
</dbReference>
<dbReference type="SMART" id="SM00052">
    <property type="entry name" value="EAL"/>
    <property type="match status" value="1"/>
</dbReference>
<dbReference type="SUPFAM" id="SSF141868">
    <property type="entry name" value="EAL domain-like"/>
    <property type="match status" value="1"/>
</dbReference>
<evidence type="ECO:0000313" key="3">
    <source>
        <dbReference type="EMBL" id="SDH10487.1"/>
    </source>
</evidence>
<dbReference type="GO" id="GO:0071111">
    <property type="term" value="F:cyclic-guanylate-specific phosphodiesterase activity"/>
    <property type="evidence" value="ECO:0007669"/>
    <property type="project" value="InterPro"/>
</dbReference>
<evidence type="ECO:0000313" key="4">
    <source>
        <dbReference type="Proteomes" id="UP000217076"/>
    </source>
</evidence>
<dbReference type="STRING" id="83401.SAMN05421742_104172"/>
<dbReference type="PANTHER" id="PTHR33121">
    <property type="entry name" value="CYCLIC DI-GMP PHOSPHODIESTERASE PDEF"/>
    <property type="match status" value="1"/>
</dbReference>
<dbReference type="Pfam" id="PF00563">
    <property type="entry name" value="EAL"/>
    <property type="match status" value="1"/>
</dbReference>
<dbReference type="PANTHER" id="PTHR33121:SF76">
    <property type="entry name" value="SIGNALING PROTEIN"/>
    <property type="match status" value="1"/>
</dbReference>
<feature type="domain" description="EAL" evidence="1">
    <location>
        <begin position="48"/>
        <end position="314"/>
    </location>
</feature>
<reference evidence="4" key="1">
    <citation type="submission" date="2016-10" db="EMBL/GenBank/DDBJ databases">
        <authorList>
            <person name="Varghese N."/>
            <person name="Submissions S."/>
        </authorList>
    </citation>
    <scope>NUCLEOTIDE SEQUENCE [LARGE SCALE GENOMIC DNA]</scope>
    <source>
        <strain evidence="4">930I</strain>
    </source>
</reference>
<dbReference type="CDD" id="cd01948">
    <property type="entry name" value="EAL"/>
    <property type="match status" value="1"/>
</dbReference>
<feature type="domain" description="GGDEF" evidence="2">
    <location>
        <begin position="494"/>
        <end position="650"/>
    </location>
</feature>
<dbReference type="Proteomes" id="UP000217076">
    <property type="component" value="Unassembled WGS sequence"/>
</dbReference>
<name>A0A1G7ZPI3_9PROT</name>
<dbReference type="InterPro" id="IPR050706">
    <property type="entry name" value="Cyclic-di-GMP_PDE-like"/>
</dbReference>
<evidence type="ECO:0000259" key="1">
    <source>
        <dbReference type="PROSITE" id="PS50883"/>
    </source>
</evidence>
<dbReference type="CDD" id="cd01949">
    <property type="entry name" value="GGDEF"/>
    <property type="match status" value="1"/>
</dbReference>
<dbReference type="PROSITE" id="PS50883">
    <property type="entry name" value="EAL"/>
    <property type="match status" value="1"/>
</dbReference>
<sequence>MFPELQDLIPANGGRTALADQGALGAAQPAVGPASRARAHLMERPAGPYQPAFSLRNSVATLPPRWHRIVQDLDIALQPIVGAHGGQTQGFEALIRGFTACGFDDPHGLLDAAAMDGILPELEVALYEKSLAKFATVPGAVDLKLFLNMDCRTLGQLSVVDNQRLSRGIDVLLRRAGLSHDNLVLEISERLPLTSTEQARAAVKHLRRAVGRLALDDFGAGFSDLRLMYFAEPDYIKIDRFFIDELGSDARKKMFVGHMVNMAHLMGVKVIGEGVETDKQFHVCRELGCDFIQGYLVQPPQVRIEALSLSYQRVAELVGSDRRQAPEGDQRLIAAQIEQLTPIIYGEDMARVFERFRADKSATFFPVVDSLNEPMGIVRERDLKEYTYSLYGKDLLSNKTLGRKLKDFIWSCPVADISATAERVLEVFSADETSLGIIMVRDGKYEGFLSARSLLRVINDKNLALARDQNPLTKLPGNHLINTYLTEALDRKGTEHTVAYIDFDNFKPFNDAYGFRQGDRAITLFAELMRKNLPGDVCFLGHVGGDDFFAAFRGMSFLEAQGRVRHLIERFRRDVESFYDEETRQRGYIDAKDREGQMRRFPLLSASAALIEIPAGHAPASLDDIASVIADLKKAAKQSPDRLAAASVMPGLRQNV</sequence>
<accession>A0A1G7ZPI3</accession>
<keyword evidence="4" id="KW-1185">Reference proteome</keyword>
<dbReference type="InterPro" id="IPR043128">
    <property type="entry name" value="Rev_trsase/Diguanyl_cyclase"/>
</dbReference>
<dbReference type="PROSITE" id="PS50887">
    <property type="entry name" value="GGDEF"/>
    <property type="match status" value="1"/>
</dbReference>
<dbReference type="InterPro" id="IPR046342">
    <property type="entry name" value="CBS_dom_sf"/>
</dbReference>
<dbReference type="SUPFAM" id="SSF54631">
    <property type="entry name" value="CBS-domain pair"/>
    <property type="match status" value="1"/>
</dbReference>
<proteinExistence type="predicted"/>
<dbReference type="SUPFAM" id="SSF55073">
    <property type="entry name" value="Nucleotide cyclase"/>
    <property type="match status" value="1"/>
</dbReference>
<dbReference type="EMBL" id="FNCV01000004">
    <property type="protein sequence ID" value="SDH10487.1"/>
    <property type="molecule type" value="Genomic_DNA"/>
</dbReference>
<evidence type="ECO:0000259" key="2">
    <source>
        <dbReference type="PROSITE" id="PS50887"/>
    </source>
</evidence>
<gene>
    <name evidence="3" type="ORF">SAMN05421742_104172</name>
</gene>
<dbReference type="NCBIfam" id="TIGR00254">
    <property type="entry name" value="GGDEF"/>
    <property type="match status" value="1"/>
</dbReference>
<dbReference type="AlphaFoldDB" id="A0A1G7ZPI3"/>
<dbReference type="Pfam" id="PF00990">
    <property type="entry name" value="GGDEF"/>
    <property type="match status" value="1"/>
</dbReference>
<dbReference type="RefSeq" id="WP_245689356.1">
    <property type="nucleotide sequence ID" value="NZ_FNCV01000004.1"/>
</dbReference>
<dbReference type="InterPro" id="IPR001633">
    <property type="entry name" value="EAL_dom"/>
</dbReference>
<dbReference type="InterPro" id="IPR035919">
    <property type="entry name" value="EAL_sf"/>
</dbReference>